<evidence type="ECO:0000313" key="6">
    <source>
        <dbReference type="EMBL" id="MET3695482.1"/>
    </source>
</evidence>
<keyword evidence="7" id="KW-1185">Reference proteome</keyword>
<dbReference type="SUPFAM" id="SSF51316">
    <property type="entry name" value="Mss4-like"/>
    <property type="match status" value="1"/>
</dbReference>
<feature type="domain" description="CENP-V/GFA" evidence="5">
    <location>
        <begin position="3"/>
        <end position="117"/>
    </location>
</feature>
<gene>
    <name evidence="6" type="ORF">ABID43_005050</name>
</gene>
<keyword evidence="3" id="KW-0862">Zinc</keyword>
<comment type="similarity">
    <text evidence="1">Belongs to the Gfa family.</text>
</comment>
<comment type="caution">
    <text evidence="6">The sequence shown here is derived from an EMBL/GenBank/DDBJ whole genome shotgun (WGS) entry which is preliminary data.</text>
</comment>
<evidence type="ECO:0000256" key="1">
    <source>
        <dbReference type="ARBA" id="ARBA00005495"/>
    </source>
</evidence>
<dbReference type="InterPro" id="IPR011057">
    <property type="entry name" value="Mss4-like_sf"/>
</dbReference>
<dbReference type="PANTHER" id="PTHR33337:SF40">
    <property type="entry name" value="CENP-V_GFA DOMAIN-CONTAINING PROTEIN-RELATED"/>
    <property type="match status" value="1"/>
</dbReference>
<evidence type="ECO:0000256" key="4">
    <source>
        <dbReference type="ARBA" id="ARBA00023239"/>
    </source>
</evidence>
<name>A0ABV2LDT2_9HYPH</name>
<dbReference type="RefSeq" id="WP_238278065.1">
    <property type="nucleotide sequence ID" value="NZ_BPQL01000028.1"/>
</dbReference>
<dbReference type="Gene3D" id="3.90.1590.10">
    <property type="entry name" value="glutathione-dependent formaldehyde- activating enzyme (gfa)"/>
    <property type="match status" value="1"/>
</dbReference>
<dbReference type="Pfam" id="PF04828">
    <property type="entry name" value="GFA"/>
    <property type="match status" value="1"/>
</dbReference>
<evidence type="ECO:0000259" key="5">
    <source>
        <dbReference type="PROSITE" id="PS51891"/>
    </source>
</evidence>
<dbReference type="EMBL" id="JBEPMM010000029">
    <property type="protein sequence ID" value="MET3695482.1"/>
    <property type="molecule type" value="Genomic_DNA"/>
</dbReference>
<evidence type="ECO:0000313" key="7">
    <source>
        <dbReference type="Proteomes" id="UP001549145"/>
    </source>
</evidence>
<keyword evidence="4" id="KW-0456">Lyase</keyword>
<evidence type="ECO:0000256" key="3">
    <source>
        <dbReference type="ARBA" id="ARBA00022833"/>
    </source>
</evidence>
<dbReference type="PROSITE" id="PS51891">
    <property type="entry name" value="CENP_V_GFA"/>
    <property type="match status" value="1"/>
</dbReference>
<proteinExistence type="inferred from homology"/>
<reference evidence="6 7" key="1">
    <citation type="submission" date="2024-06" db="EMBL/GenBank/DDBJ databases">
        <title>Genomic Encyclopedia of Type Strains, Phase IV (KMG-IV): sequencing the most valuable type-strain genomes for metagenomic binning, comparative biology and taxonomic classification.</title>
        <authorList>
            <person name="Goeker M."/>
        </authorList>
    </citation>
    <scope>NUCLEOTIDE SEQUENCE [LARGE SCALE GENOMIC DNA]</scope>
    <source>
        <strain evidence="6 7">DSM 21331</strain>
    </source>
</reference>
<keyword evidence="2" id="KW-0479">Metal-binding</keyword>
<dbReference type="InterPro" id="IPR006913">
    <property type="entry name" value="CENP-V/GFA"/>
</dbReference>
<evidence type="ECO:0000256" key="2">
    <source>
        <dbReference type="ARBA" id="ARBA00022723"/>
    </source>
</evidence>
<dbReference type="Proteomes" id="UP001549145">
    <property type="component" value="Unassembled WGS sequence"/>
</dbReference>
<protein>
    <recommendedName>
        <fullName evidence="5">CENP-V/GFA domain-containing protein</fullName>
    </recommendedName>
</protein>
<dbReference type="PANTHER" id="PTHR33337">
    <property type="entry name" value="GFA DOMAIN-CONTAINING PROTEIN"/>
    <property type="match status" value="1"/>
</dbReference>
<sequence length="131" mass="14120">MALTGRCRCGGIHYVAEGEPSHSALCHCTDCRRSSGAPAVGFALFPDDRITITGTPTAYESSPGVIREFCGTCGTNLFYRNEAIFPGQLDLHTATLDDPDALPPSIRIQVADAPEWFGRFDALPAFPRYPG</sequence>
<organism evidence="6 7">
    <name type="scientific">Methylobacterium goesingense</name>
    <dbReference type="NCBI Taxonomy" id="243690"/>
    <lineage>
        <taxon>Bacteria</taxon>
        <taxon>Pseudomonadati</taxon>
        <taxon>Pseudomonadota</taxon>
        <taxon>Alphaproteobacteria</taxon>
        <taxon>Hyphomicrobiales</taxon>
        <taxon>Methylobacteriaceae</taxon>
        <taxon>Methylobacterium</taxon>
    </lineage>
</organism>
<accession>A0ABV2LDT2</accession>